<evidence type="ECO:0000256" key="1">
    <source>
        <dbReference type="SAM" id="MobiDB-lite"/>
    </source>
</evidence>
<gene>
    <name evidence="2" type="ORF">V8G54_025203</name>
</gene>
<protein>
    <submittedName>
        <fullName evidence="2">Uncharacterized protein</fullName>
    </submittedName>
</protein>
<reference evidence="2 3" key="1">
    <citation type="journal article" date="2023" name="Life. Sci Alliance">
        <title>Evolutionary insights into 3D genome organization and epigenetic landscape of Vigna mungo.</title>
        <authorList>
            <person name="Junaid A."/>
            <person name="Singh B."/>
            <person name="Bhatia S."/>
        </authorList>
    </citation>
    <scope>NUCLEOTIDE SEQUENCE [LARGE SCALE GENOMIC DNA]</scope>
    <source>
        <strain evidence="2">Urdbean</strain>
    </source>
</reference>
<sequence>MSTDHHIRLREDNSDPVRGNGPGQRCQPKAFRSQGRHAGHLSDLDHCHQWAEEEVEGVDDEVSGVKAEDVDGYYIKTKKVKKVKKGKKGKKKVTFIIKKRFNRFGGPYIWEFVSIGSSNFGSDQLGP</sequence>
<proteinExistence type="predicted"/>
<dbReference type="AlphaFoldDB" id="A0AAQ3RS12"/>
<evidence type="ECO:0000313" key="3">
    <source>
        <dbReference type="Proteomes" id="UP001374535"/>
    </source>
</evidence>
<name>A0AAQ3RS12_VIGMU</name>
<feature type="compositionally biased region" description="Basic and acidic residues" evidence="1">
    <location>
        <begin position="1"/>
        <end position="15"/>
    </location>
</feature>
<dbReference type="Proteomes" id="UP001374535">
    <property type="component" value="Chromosome 7"/>
</dbReference>
<organism evidence="2 3">
    <name type="scientific">Vigna mungo</name>
    <name type="common">Black gram</name>
    <name type="synonym">Phaseolus mungo</name>
    <dbReference type="NCBI Taxonomy" id="3915"/>
    <lineage>
        <taxon>Eukaryota</taxon>
        <taxon>Viridiplantae</taxon>
        <taxon>Streptophyta</taxon>
        <taxon>Embryophyta</taxon>
        <taxon>Tracheophyta</taxon>
        <taxon>Spermatophyta</taxon>
        <taxon>Magnoliopsida</taxon>
        <taxon>eudicotyledons</taxon>
        <taxon>Gunneridae</taxon>
        <taxon>Pentapetalae</taxon>
        <taxon>rosids</taxon>
        <taxon>fabids</taxon>
        <taxon>Fabales</taxon>
        <taxon>Fabaceae</taxon>
        <taxon>Papilionoideae</taxon>
        <taxon>50 kb inversion clade</taxon>
        <taxon>NPAAA clade</taxon>
        <taxon>indigoferoid/millettioid clade</taxon>
        <taxon>Phaseoleae</taxon>
        <taxon>Vigna</taxon>
    </lineage>
</organism>
<feature type="region of interest" description="Disordered" evidence="1">
    <location>
        <begin position="1"/>
        <end position="40"/>
    </location>
</feature>
<dbReference type="EMBL" id="CP144694">
    <property type="protein sequence ID" value="WVZ04397.1"/>
    <property type="molecule type" value="Genomic_DNA"/>
</dbReference>
<keyword evidence="3" id="KW-1185">Reference proteome</keyword>
<accession>A0AAQ3RS12</accession>
<evidence type="ECO:0000313" key="2">
    <source>
        <dbReference type="EMBL" id="WVZ04397.1"/>
    </source>
</evidence>